<keyword evidence="4" id="KW-1185">Reference proteome</keyword>
<name>A0A372ZSN3_9ACTN</name>
<feature type="transmembrane region" description="Helical" evidence="2">
    <location>
        <begin position="37"/>
        <end position="58"/>
    </location>
</feature>
<evidence type="ECO:0000313" key="3">
    <source>
        <dbReference type="EMBL" id="RGD58873.1"/>
    </source>
</evidence>
<keyword evidence="2" id="KW-0472">Membrane</keyword>
<keyword evidence="2" id="KW-1133">Transmembrane helix</keyword>
<feature type="region of interest" description="Disordered" evidence="1">
    <location>
        <begin position="1"/>
        <end position="20"/>
    </location>
</feature>
<dbReference type="AlphaFoldDB" id="A0A372ZSN3"/>
<dbReference type="RefSeq" id="WP_117487279.1">
    <property type="nucleotide sequence ID" value="NZ_QVIG01000001.1"/>
</dbReference>
<proteinExistence type="predicted"/>
<gene>
    <name evidence="3" type="ORF">DR950_14770</name>
</gene>
<sequence length="353" mass="36866">MKKTQHAADQPGDENTVSERLDAALDRRGFTTRPLRVRAAVAVVAVTAVVAGAGVFLADNLTNAFGPDSVCDGTVSADLLNDVLGPGKVSDQAFGDGHLRSGSAFCMAKVSSGVFGNERSVTVELRKNSDLSVVANDSEARLFAASANGGASGAAFDHRAWALLPEACGSGQRVTVRADRGERPGAEKLAALAASTADRIASQQGCGTSPTPAPHQLSDAGKDRDLDRSTVCGLPGLTMPTTPGGPAFRETVTTATDPLWACLIHSDANPRSSITFTVGTEPRLLAATTPKDEPGIGRARWVKPDEMTTTCQGRPTYFRMEVNGFRDLVPDSDSAWKQFLTAGAKAIGCEPIL</sequence>
<evidence type="ECO:0000256" key="2">
    <source>
        <dbReference type="SAM" id="Phobius"/>
    </source>
</evidence>
<evidence type="ECO:0000313" key="4">
    <source>
        <dbReference type="Proteomes" id="UP000263377"/>
    </source>
</evidence>
<feature type="region of interest" description="Disordered" evidence="1">
    <location>
        <begin position="201"/>
        <end position="226"/>
    </location>
</feature>
<organism evidence="3 4">
    <name type="scientific">Kitasatospora xanthocidica</name>
    <dbReference type="NCBI Taxonomy" id="83382"/>
    <lineage>
        <taxon>Bacteria</taxon>
        <taxon>Bacillati</taxon>
        <taxon>Actinomycetota</taxon>
        <taxon>Actinomycetes</taxon>
        <taxon>Kitasatosporales</taxon>
        <taxon>Streptomycetaceae</taxon>
        <taxon>Kitasatospora</taxon>
    </lineage>
</organism>
<reference evidence="3 4" key="1">
    <citation type="submission" date="2018-08" db="EMBL/GenBank/DDBJ databases">
        <title>Diversity &amp; Physiological Properties of Lignin-Decomposing Actinobacteria from Soil.</title>
        <authorList>
            <person name="Roh S.G."/>
            <person name="Kim S.B."/>
        </authorList>
    </citation>
    <scope>NUCLEOTIDE SEQUENCE [LARGE SCALE GENOMIC DNA]</scope>
    <source>
        <strain evidence="3 4">MMS17-GH009</strain>
    </source>
</reference>
<evidence type="ECO:0000256" key="1">
    <source>
        <dbReference type="SAM" id="MobiDB-lite"/>
    </source>
</evidence>
<dbReference type="Proteomes" id="UP000263377">
    <property type="component" value="Unassembled WGS sequence"/>
</dbReference>
<evidence type="ECO:0008006" key="5">
    <source>
        <dbReference type="Google" id="ProtNLM"/>
    </source>
</evidence>
<dbReference type="EMBL" id="QVIG01000001">
    <property type="protein sequence ID" value="RGD58873.1"/>
    <property type="molecule type" value="Genomic_DNA"/>
</dbReference>
<comment type="caution">
    <text evidence="3">The sequence shown here is derived from an EMBL/GenBank/DDBJ whole genome shotgun (WGS) entry which is preliminary data.</text>
</comment>
<keyword evidence="2" id="KW-0812">Transmembrane</keyword>
<accession>A0A372ZSN3</accession>
<protein>
    <recommendedName>
        <fullName evidence="5">DUF3558 domain-containing protein</fullName>
    </recommendedName>
</protein>